<dbReference type="EMBL" id="LPWF01000003">
    <property type="protein sequence ID" value="ODS01924.1"/>
    <property type="molecule type" value="Genomic_DNA"/>
</dbReference>
<dbReference type="InterPro" id="IPR020080">
    <property type="entry name" value="OM_adhesin/peptidase_omptin"/>
</dbReference>
<gene>
    <name evidence="1" type="ORF">AUC69_04830</name>
</gene>
<evidence type="ECO:0000313" key="2">
    <source>
        <dbReference type="Proteomes" id="UP000094472"/>
    </source>
</evidence>
<reference evidence="1 2" key="1">
    <citation type="journal article" date="2016" name="Environ. Microbiol.">
        <title>New Methyloceanibacter diversity from North Sea sediments includes methanotroph containing solely the soluble methane monooxygenase.</title>
        <authorList>
            <person name="Vekeman B."/>
            <person name="Kerckhof F.M."/>
            <person name="Cremers G."/>
            <person name="de Vos P."/>
            <person name="Vandamme P."/>
            <person name="Boon N."/>
            <person name="Op den Camp H.J."/>
            <person name="Heylen K."/>
        </authorList>
    </citation>
    <scope>NUCLEOTIDE SEQUENCE [LARGE SCALE GENOMIC DNA]</scope>
    <source>
        <strain evidence="1 2">R-67175</strain>
    </source>
</reference>
<evidence type="ECO:0000313" key="1">
    <source>
        <dbReference type="EMBL" id="ODS01924.1"/>
    </source>
</evidence>
<comment type="caution">
    <text evidence="1">The sequence shown here is derived from an EMBL/GenBank/DDBJ whole genome shotgun (WGS) entry which is preliminary data.</text>
</comment>
<dbReference type="SUPFAM" id="SSF69917">
    <property type="entry name" value="OMPT-like"/>
    <property type="match status" value="1"/>
</dbReference>
<proteinExistence type="predicted"/>
<name>A0A1E3W7Y3_9HYPH</name>
<keyword evidence="2" id="KW-1185">Reference proteome</keyword>
<organism evidence="1 2">
    <name type="scientific">Methyloceanibacter superfactus</name>
    <dbReference type="NCBI Taxonomy" id="1774969"/>
    <lineage>
        <taxon>Bacteria</taxon>
        <taxon>Pseudomonadati</taxon>
        <taxon>Pseudomonadota</taxon>
        <taxon>Alphaproteobacteria</taxon>
        <taxon>Hyphomicrobiales</taxon>
        <taxon>Hyphomicrobiaceae</taxon>
        <taxon>Methyloceanibacter</taxon>
    </lineage>
</organism>
<dbReference type="Proteomes" id="UP000094472">
    <property type="component" value="Unassembled WGS sequence"/>
</dbReference>
<protein>
    <recommendedName>
        <fullName evidence="3">Protochlamydia outer membrane protein domain-containing protein</fullName>
    </recommendedName>
</protein>
<accession>A0A1E3W7Y3</accession>
<dbReference type="Gene3D" id="2.40.128.90">
    <property type="entry name" value="OMPT-like"/>
    <property type="match status" value="1"/>
</dbReference>
<dbReference type="STRING" id="1774969.AUC69_04830"/>
<dbReference type="AlphaFoldDB" id="A0A1E3W7Y3"/>
<dbReference type="InterPro" id="IPR053724">
    <property type="entry name" value="OMP_A26_sf"/>
</dbReference>
<evidence type="ECO:0008006" key="3">
    <source>
        <dbReference type="Google" id="ProtNLM"/>
    </source>
</evidence>
<sequence length="326" mass="35936">MLLATACIAGGAHAQVAEVPRPYAIPLPPNANDEPQWELGMRYWWSEGSTRFDLNSSRLGAIYGNPTSTLTYDDISANALEFVWSARNETDTFAKGFVGGGWLDGGSLDDEDFFAGQIKFSDTYSKLDGDGLVYGTIDVGQDFTLIDNRARVVLSPFVGFNYWEETVEGYGARCNADDVGGFFCGPTGSTAVPFSTKVITNKQSWASLRLGAELKAKLWDRLTLRGDAAIIPAAYLWNEDSHHLRADLGSTPNIVDSGTGWGYQLEGEVRLDLTRHWAFGAGVRYWYAETNGDSDFVHLNVTSQLEDFTSERLGVFGNVTYRFDTF</sequence>
<dbReference type="GO" id="GO:0004190">
    <property type="term" value="F:aspartic-type endopeptidase activity"/>
    <property type="evidence" value="ECO:0007669"/>
    <property type="project" value="InterPro"/>
</dbReference>